<proteinExistence type="inferred from homology"/>
<evidence type="ECO:0000256" key="1">
    <source>
        <dbReference type="ARBA" id="ARBA00007261"/>
    </source>
</evidence>
<sequence length="963" mass="109060">MKILKPLALAFLLPFGTEVASAYVPTGITPEAKIILATDSLKLDAKLPFDNEVKTGKLANGFQYYIRKNTEPEKRVTMYLAVKVGSILETEKELGLAHFLEHMNFNGLKHFPKNDLVDYLQRVGVRFGSDLNAYTGFDETVYQLPIPSDDPEILKNGLQVMRDWAQDALLTTEEIDKERGVIMEEMRGGRGAMQRMRDQYFKVMLNGSRYADRLPIGTEEVVMKFDPEVIRNFHAQWYRPDLQSLIVVGDIDPVQMENEIKRLFSDMRVPKTPQPRTKYKVDLLEKNQFVAVTDPEMTYTIGQIMIKHPEEKIVTVGDYRRDLLKDVFNSMINSRLSELSQSANPPYIQGGVDISGFLGGLDNLGAFFVSKPGAFEEGFKAVVRELDRFQKFGFTETEFKRAVSQIAKNNETSYIERDKRKSDSYVNTYLAHFLEENPALSNEDRYQITKQLLPTLTLKEVEAVGKEFYVDKNRDVIILAPEGEKDKLPNEATVNTWFADIDKEELQAYDDKVSDLPMLAKEPVKGSIKSESANATIETKDLVLSNGVKVVLKPTKFKNDQILISAYSPGGTSLYSDADYMSANFAGNLVNGSGIGQLNTIELQKYLTGKQVNISPYISERWEGIYGSTDKESLKTAFEMIYGYFTAPRIEDDIFQGTISKQKDMLANRHNDPNFVYSNEMQRALYGDNIRRVPYNVEELGQVNQARALEIYKDRFADASDFTFVITGSFTEDEIKPYLENYLAALPSTGRKEEAKDLKILEPKKAVENITRKGKEAKAMVRLSIYGDYDYSEKENVAVDALETILSNKLIERLREEESGVYGTGARFNYSKFPTGRFSFMIGFGTSMDKYQSLINSAIDEINKLKKDGPSQVDLDKFVIEEKRQLEVQLKENNFWSSRLVSAGQNQTDPTYVTRYLKDVESVTPAAVKAVANKYLNTDNVFKFILLPDAAEQKAEAAAAAKK</sequence>
<dbReference type="SUPFAM" id="SSF63411">
    <property type="entry name" value="LuxS/MPP-like metallohydrolase"/>
    <property type="match status" value="4"/>
</dbReference>
<feature type="chain" id="PRO_5009285942" evidence="6">
    <location>
        <begin position="23"/>
        <end position="963"/>
    </location>
</feature>
<evidence type="ECO:0000313" key="9">
    <source>
        <dbReference type="EMBL" id="SEF72200.1"/>
    </source>
</evidence>
<evidence type="ECO:0000256" key="6">
    <source>
        <dbReference type="SAM" id="SignalP"/>
    </source>
</evidence>
<dbReference type="RefSeq" id="WP_103905251.1">
    <property type="nucleotide sequence ID" value="NZ_CP049246.1"/>
</dbReference>
<reference evidence="10" key="1">
    <citation type="submission" date="2016-10" db="EMBL/GenBank/DDBJ databases">
        <authorList>
            <person name="Varghese N."/>
            <person name="Submissions S."/>
        </authorList>
    </citation>
    <scope>NUCLEOTIDE SEQUENCE [LARGE SCALE GENOMIC DNA]</scope>
    <source>
        <strain evidence="10">DSM 22361</strain>
    </source>
</reference>
<dbReference type="GO" id="GO:0006508">
    <property type="term" value="P:proteolysis"/>
    <property type="evidence" value="ECO:0007669"/>
    <property type="project" value="UniProtKB-KW"/>
</dbReference>
<comment type="similarity">
    <text evidence="1">Belongs to the peptidase M16 family.</text>
</comment>
<dbReference type="Pfam" id="PF00675">
    <property type="entry name" value="Peptidase_M16"/>
    <property type="match status" value="1"/>
</dbReference>
<name>A0A1H5UAY9_9SPHI</name>
<keyword evidence="10" id="KW-1185">Reference proteome</keyword>
<evidence type="ECO:0000256" key="3">
    <source>
        <dbReference type="ARBA" id="ARBA00022801"/>
    </source>
</evidence>
<keyword evidence="6" id="KW-0732">Signal</keyword>
<feature type="domain" description="Peptidase M16 N-terminal" evidence="7">
    <location>
        <begin position="68"/>
        <end position="187"/>
    </location>
</feature>
<feature type="domain" description="Peptidase M16 C-terminal" evidence="8">
    <location>
        <begin position="225"/>
        <end position="405"/>
    </location>
</feature>
<accession>A0A1H5UAY9</accession>
<dbReference type="InterPro" id="IPR011249">
    <property type="entry name" value="Metalloenz_LuxS/M16"/>
</dbReference>
<feature type="signal peptide" evidence="6">
    <location>
        <begin position="1"/>
        <end position="22"/>
    </location>
</feature>
<dbReference type="GO" id="GO:0046872">
    <property type="term" value="F:metal ion binding"/>
    <property type="evidence" value="ECO:0007669"/>
    <property type="project" value="InterPro"/>
</dbReference>
<dbReference type="Proteomes" id="UP000236731">
    <property type="component" value="Unassembled WGS sequence"/>
</dbReference>
<dbReference type="InterPro" id="IPR050626">
    <property type="entry name" value="Peptidase_M16"/>
</dbReference>
<evidence type="ECO:0000259" key="7">
    <source>
        <dbReference type="Pfam" id="PF00675"/>
    </source>
</evidence>
<dbReference type="EMBL" id="FNUT01000002">
    <property type="protein sequence ID" value="SEF72200.1"/>
    <property type="molecule type" value="Genomic_DNA"/>
</dbReference>
<dbReference type="Pfam" id="PF05193">
    <property type="entry name" value="Peptidase_M16_C"/>
    <property type="match status" value="2"/>
</dbReference>
<evidence type="ECO:0000256" key="2">
    <source>
        <dbReference type="ARBA" id="ARBA00022670"/>
    </source>
</evidence>
<evidence type="ECO:0000313" key="10">
    <source>
        <dbReference type="Proteomes" id="UP000236731"/>
    </source>
</evidence>
<dbReference type="OrthoDB" id="9811314at2"/>
<keyword evidence="2 9" id="KW-0645">Protease</keyword>
<keyword evidence="4" id="KW-0862">Zinc</keyword>
<dbReference type="PANTHER" id="PTHR43690">
    <property type="entry name" value="NARDILYSIN"/>
    <property type="match status" value="1"/>
</dbReference>
<evidence type="ECO:0000259" key="8">
    <source>
        <dbReference type="Pfam" id="PF05193"/>
    </source>
</evidence>
<keyword evidence="3" id="KW-0378">Hydrolase</keyword>
<dbReference type="GO" id="GO:0008237">
    <property type="term" value="F:metallopeptidase activity"/>
    <property type="evidence" value="ECO:0007669"/>
    <property type="project" value="UniProtKB-KW"/>
</dbReference>
<organism evidence="9 10">
    <name type="scientific">Sphingobacterium lactis</name>
    <dbReference type="NCBI Taxonomy" id="797291"/>
    <lineage>
        <taxon>Bacteria</taxon>
        <taxon>Pseudomonadati</taxon>
        <taxon>Bacteroidota</taxon>
        <taxon>Sphingobacteriia</taxon>
        <taxon>Sphingobacteriales</taxon>
        <taxon>Sphingobacteriaceae</taxon>
        <taxon>Sphingobacterium</taxon>
    </lineage>
</organism>
<dbReference type="Gene3D" id="3.30.830.10">
    <property type="entry name" value="Metalloenzyme, LuxS/M16 peptidase-like"/>
    <property type="match status" value="4"/>
</dbReference>
<evidence type="ECO:0000256" key="4">
    <source>
        <dbReference type="ARBA" id="ARBA00022833"/>
    </source>
</evidence>
<dbReference type="PANTHER" id="PTHR43690:SF34">
    <property type="entry name" value="ZINC PROTEASE PQQL-LIKE"/>
    <property type="match status" value="1"/>
</dbReference>
<keyword evidence="5" id="KW-0482">Metalloprotease</keyword>
<evidence type="ECO:0000256" key="5">
    <source>
        <dbReference type="ARBA" id="ARBA00023049"/>
    </source>
</evidence>
<gene>
    <name evidence="9" type="ORF">SAMN05421877_102234</name>
</gene>
<dbReference type="InterPro" id="IPR007863">
    <property type="entry name" value="Peptidase_M16_C"/>
</dbReference>
<feature type="domain" description="Peptidase M16 C-terminal" evidence="8">
    <location>
        <begin position="710"/>
        <end position="877"/>
    </location>
</feature>
<dbReference type="InterPro" id="IPR011765">
    <property type="entry name" value="Pept_M16_N"/>
</dbReference>
<protein>
    <submittedName>
        <fullName evidence="9">Zinc protease</fullName>
    </submittedName>
</protein>
<dbReference type="AlphaFoldDB" id="A0A1H5UAY9"/>